<feature type="compositionally biased region" description="Pro residues" evidence="7">
    <location>
        <begin position="678"/>
        <end position="692"/>
    </location>
</feature>
<keyword evidence="10" id="KW-1185">Reference proteome</keyword>
<comment type="similarity">
    <text evidence="2">Belongs to the prominin family.</text>
</comment>
<dbReference type="PANTHER" id="PTHR22730">
    <property type="entry name" value="PROMININ PROM PROTEIN"/>
    <property type="match status" value="1"/>
</dbReference>
<dbReference type="PANTHER" id="PTHR22730:SF1">
    <property type="entry name" value="PROMININ-LIKE PROTEIN"/>
    <property type="match status" value="1"/>
</dbReference>
<dbReference type="Pfam" id="PF05478">
    <property type="entry name" value="Prominin"/>
    <property type="match status" value="1"/>
</dbReference>
<dbReference type="OMA" id="HFILLAM"/>
<reference evidence="10" key="1">
    <citation type="submission" date="2011-05" db="EMBL/GenBank/DDBJ databases">
        <authorList>
            <person name="Richards S.R."/>
            <person name="Qu J."/>
            <person name="Jiang H."/>
            <person name="Jhangiani S.N."/>
            <person name="Agravi P."/>
            <person name="Goodspeed R."/>
            <person name="Gross S."/>
            <person name="Mandapat C."/>
            <person name="Jackson L."/>
            <person name="Mathew T."/>
            <person name="Pu L."/>
            <person name="Thornton R."/>
            <person name="Saada N."/>
            <person name="Wilczek-Boney K.B."/>
            <person name="Lee S."/>
            <person name="Kovar C."/>
            <person name="Wu Y."/>
            <person name="Scherer S.E."/>
            <person name="Worley K.C."/>
            <person name="Muzny D.M."/>
            <person name="Gibbs R."/>
        </authorList>
    </citation>
    <scope>NUCLEOTIDE SEQUENCE</scope>
    <source>
        <strain evidence="10">Brora</strain>
    </source>
</reference>
<reference evidence="9" key="2">
    <citation type="submission" date="2015-02" db="UniProtKB">
        <authorList>
            <consortium name="EnsemblMetazoa"/>
        </authorList>
    </citation>
    <scope>IDENTIFICATION</scope>
</reference>
<dbReference type="PhylomeDB" id="T1IK67"/>
<organism evidence="9 10">
    <name type="scientific">Strigamia maritima</name>
    <name type="common">European centipede</name>
    <name type="synonym">Geophilus maritimus</name>
    <dbReference type="NCBI Taxonomy" id="126957"/>
    <lineage>
        <taxon>Eukaryota</taxon>
        <taxon>Metazoa</taxon>
        <taxon>Ecdysozoa</taxon>
        <taxon>Arthropoda</taxon>
        <taxon>Myriapoda</taxon>
        <taxon>Chilopoda</taxon>
        <taxon>Pleurostigmophora</taxon>
        <taxon>Geophilomorpha</taxon>
        <taxon>Linotaeniidae</taxon>
        <taxon>Strigamia</taxon>
    </lineage>
</organism>
<evidence type="ECO:0000256" key="1">
    <source>
        <dbReference type="ARBA" id="ARBA00004141"/>
    </source>
</evidence>
<dbReference type="Proteomes" id="UP000014500">
    <property type="component" value="Unassembled WGS sequence"/>
</dbReference>
<feature type="transmembrane region" description="Helical" evidence="8">
    <location>
        <begin position="549"/>
        <end position="570"/>
    </location>
</feature>
<dbReference type="EMBL" id="JH430426">
    <property type="status" value="NOT_ANNOTATED_CDS"/>
    <property type="molecule type" value="Genomic_DNA"/>
</dbReference>
<protein>
    <recommendedName>
        <fullName evidence="11">Prominin-like protein</fullName>
    </recommendedName>
</protein>
<sequence length="692" mass="78170">SGEIVKSRLAETSKASAIENLTNIVEGLDKVHEDLENITQGTQSLIFQVRQLDESLKDIRNRITMMLASCRDQVCEEIRRYAGSSNLTVTASLYQLPDVSDIAHKISDFIQKGVEAEVRKGKDSLDKISVLVQQAVDRTVPEIKLKLIQVGKELEDHSDNLCGIIDKVELQRGRTAVNTIKAYSDEYASLRHYVGLGLCCAVLLITICFVCGLFCGFCGHKPHPYGNDTCSRVTGANFLMAAVYLIFLLSIFLLAVITLLFLVGGVAERVVCDPIQDSQNGSVFELAETFLIDKRYLDERLNYLPISDVMRNCHQNLSIYNVLHLEHVFNITEAKNYKERYKLDDQGAELRQQIALNPPVLILTAQATQQLRELAESEFAKLDFDSFMKRLDLPVTPIDLNDVMHKLDEVSGYVRNDIAYNLKRERDTLDYLQREVVANVTATMTKIKKYLLSVQTNILFNKTTFREIIYDLLNQAEQAQKFIQTHGRTEVMNLADEFTVNFTRLLDEYAKHIEHKVQIEIGQCGPMSKAFNSSVVGVCKNIISPFNGFWASIGWCILLFMPSIIFAVLLSSSYRKTDPYTGPLVESAHKKRRPRTSETYDNRNGYVPDYMLGAGEDAARFRREAYPQPSSHANSRYSRVDVTPTYAPEVYKPSAPSANWTPDYSSSSNLGSPDYERPPPYYFPGPMPENNG</sequence>
<keyword evidence="4 8" id="KW-1133">Transmembrane helix</keyword>
<evidence type="ECO:0000256" key="3">
    <source>
        <dbReference type="ARBA" id="ARBA00022692"/>
    </source>
</evidence>
<evidence type="ECO:0000256" key="6">
    <source>
        <dbReference type="ARBA" id="ARBA00023180"/>
    </source>
</evidence>
<evidence type="ECO:0000256" key="5">
    <source>
        <dbReference type="ARBA" id="ARBA00023136"/>
    </source>
</evidence>
<dbReference type="eggNOG" id="KOG4331">
    <property type="taxonomic scope" value="Eukaryota"/>
</dbReference>
<proteinExistence type="inferred from homology"/>
<evidence type="ECO:0000256" key="4">
    <source>
        <dbReference type="ARBA" id="ARBA00022989"/>
    </source>
</evidence>
<feature type="region of interest" description="Disordered" evidence="7">
    <location>
        <begin position="652"/>
        <end position="692"/>
    </location>
</feature>
<feature type="transmembrane region" description="Helical" evidence="8">
    <location>
        <begin position="238"/>
        <end position="263"/>
    </location>
</feature>
<feature type="region of interest" description="Disordered" evidence="7">
    <location>
        <begin position="581"/>
        <end position="602"/>
    </location>
</feature>
<evidence type="ECO:0000256" key="2">
    <source>
        <dbReference type="ARBA" id="ARBA00006058"/>
    </source>
</evidence>
<evidence type="ECO:0000256" key="8">
    <source>
        <dbReference type="SAM" id="Phobius"/>
    </source>
</evidence>
<keyword evidence="5 8" id="KW-0472">Membrane</keyword>
<evidence type="ECO:0008006" key="11">
    <source>
        <dbReference type="Google" id="ProtNLM"/>
    </source>
</evidence>
<feature type="transmembrane region" description="Helical" evidence="8">
    <location>
        <begin position="193"/>
        <end position="217"/>
    </location>
</feature>
<evidence type="ECO:0000256" key="7">
    <source>
        <dbReference type="SAM" id="MobiDB-lite"/>
    </source>
</evidence>
<dbReference type="HOGENOM" id="CLU_008293_0_0_1"/>
<dbReference type="GO" id="GO:0016020">
    <property type="term" value="C:membrane"/>
    <property type="evidence" value="ECO:0007669"/>
    <property type="project" value="UniProtKB-SubCell"/>
</dbReference>
<keyword evidence="6" id="KW-0325">Glycoprotein</keyword>
<accession>T1IK67</accession>
<dbReference type="AlphaFoldDB" id="T1IK67"/>
<name>T1IK67_STRMM</name>
<comment type="subcellular location">
    <subcellularLocation>
        <location evidence="1">Membrane</location>
        <topology evidence="1">Multi-pass membrane protein</topology>
    </subcellularLocation>
</comment>
<keyword evidence="3 8" id="KW-0812">Transmembrane</keyword>
<dbReference type="EnsemblMetazoa" id="SMAR001303-RA">
    <property type="protein sequence ID" value="SMAR001303-PA"/>
    <property type="gene ID" value="SMAR001303"/>
</dbReference>
<dbReference type="InterPro" id="IPR008795">
    <property type="entry name" value="Prominin"/>
</dbReference>
<feature type="compositionally biased region" description="Polar residues" evidence="7">
    <location>
        <begin position="656"/>
        <end position="671"/>
    </location>
</feature>
<evidence type="ECO:0000313" key="10">
    <source>
        <dbReference type="Proteomes" id="UP000014500"/>
    </source>
</evidence>
<evidence type="ECO:0000313" key="9">
    <source>
        <dbReference type="EnsemblMetazoa" id="SMAR001303-PA"/>
    </source>
</evidence>